<evidence type="ECO:0000259" key="5">
    <source>
        <dbReference type="Pfam" id="PF00296"/>
    </source>
</evidence>
<dbReference type="InterPro" id="IPR011251">
    <property type="entry name" value="Luciferase-like_dom"/>
</dbReference>
<evidence type="ECO:0000256" key="3">
    <source>
        <dbReference type="ARBA" id="ARBA00023002"/>
    </source>
</evidence>
<evidence type="ECO:0000313" key="6">
    <source>
        <dbReference type="EMBL" id="NYI04681.1"/>
    </source>
</evidence>
<evidence type="ECO:0000313" key="7">
    <source>
        <dbReference type="Proteomes" id="UP000567795"/>
    </source>
</evidence>
<dbReference type="Pfam" id="PF00296">
    <property type="entry name" value="Bac_luciferase"/>
    <property type="match status" value="1"/>
</dbReference>
<dbReference type="RefSeq" id="WP_246449686.1">
    <property type="nucleotide sequence ID" value="NZ_JACBZD010000001.1"/>
</dbReference>
<dbReference type="EMBL" id="JACBZD010000001">
    <property type="protein sequence ID" value="NYI04681.1"/>
    <property type="molecule type" value="Genomic_DNA"/>
</dbReference>
<keyword evidence="3" id="KW-0560">Oxidoreductase</keyword>
<dbReference type="GO" id="GO:0046306">
    <property type="term" value="P:alkanesulfonate catabolic process"/>
    <property type="evidence" value="ECO:0007669"/>
    <property type="project" value="TreeGrafter"/>
</dbReference>
<evidence type="ECO:0000256" key="2">
    <source>
        <dbReference type="ARBA" id="ARBA00022643"/>
    </source>
</evidence>
<protein>
    <submittedName>
        <fullName evidence="6">Alkanesulfonate monooxygenase SsuD/methylene tetrahydromethanopterin reductase-like flavin-dependent oxidoreductase (Luciferase family)</fullName>
    </submittedName>
</protein>
<keyword evidence="4 6" id="KW-0503">Monooxygenase</keyword>
<evidence type="ECO:0000256" key="1">
    <source>
        <dbReference type="ARBA" id="ARBA00022630"/>
    </source>
</evidence>
<sequence length="330" mass="35667">MSAPPRPADRPRTATAPAAGRLRHGVVLLPEHPWSRAAALWAHAERLGFDHAWTYDHLRWRFLHAQDWYGAVPTLAAAATVTSRIRLGTLVASPAYRHPVTLAKELATLDDISGGRLICGLGAGGGGYDEEMLGGPPLTPAQRAERFEEFVTLTKALLRGDGHEARGRWFATHRARLRPTGAQRPRIPLAVAATGPRGMRLAARHAETWVTAGAPGWGEPRRFDAALPLLRRQTEELARACADTSRDPASLRRMLVTGAMVTGVTDSVAAYQDACAMVAELGFTDLVVHWPRDTFPYRGRLDVLEDIAAEVLASRTAPAPPAAPDPGPLP</sequence>
<feature type="domain" description="Luciferase-like" evidence="5">
    <location>
        <begin position="31"/>
        <end position="263"/>
    </location>
</feature>
<dbReference type="PANTHER" id="PTHR42847">
    <property type="entry name" value="ALKANESULFONATE MONOOXYGENASE"/>
    <property type="match status" value="1"/>
</dbReference>
<dbReference type="Gene3D" id="3.20.20.30">
    <property type="entry name" value="Luciferase-like domain"/>
    <property type="match status" value="1"/>
</dbReference>
<dbReference type="AlphaFoldDB" id="A0A853A1L0"/>
<proteinExistence type="predicted"/>
<keyword evidence="7" id="KW-1185">Reference proteome</keyword>
<dbReference type="Proteomes" id="UP000567795">
    <property type="component" value="Unassembled WGS sequence"/>
</dbReference>
<dbReference type="InterPro" id="IPR036661">
    <property type="entry name" value="Luciferase-like_sf"/>
</dbReference>
<dbReference type="PANTHER" id="PTHR42847:SF4">
    <property type="entry name" value="ALKANESULFONATE MONOOXYGENASE-RELATED"/>
    <property type="match status" value="1"/>
</dbReference>
<evidence type="ECO:0000256" key="4">
    <source>
        <dbReference type="ARBA" id="ARBA00023033"/>
    </source>
</evidence>
<gene>
    <name evidence="6" type="ORF">FHU37_001624</name>
</gene>
<keyword evidence="2" id="KW-0288">FMN</keyword>
<accession>A0A853A1L0</accession>
<name>A0A853A1L0_9ACTN</name>
<reference evidence="6 7" key="1">
    <citation type="submission" date="2020-07" db="EMBL/GenBank/DDBJ databases">
        <title>Sequencing the genomes of 1000 actinobacteria strains.</title>
        <authorList>
            <person name="Klenk H.-P."/>
        </authorList>
    </citation>
    <scope>NUCLEOTIDE SEQUENCE [LARGE SCALE GENOMIC DNA]</scope>
    <source>
        <strain evidence="6 7">DSM 42178</strain>
    </source>
</reference>
<organism evidence="6 7">
    <name type="scientific">Allostreptomyces psammosilenae</name>
    <dbReference type="NCBI Taxonomy" id="1892865"/>
    <lineage>
        <taxon>Bacteria</taxon>
        <taxon>Bacillati</taxon>
        <taxon>Actinomycetota</taxon>
        <taxon>Actinomycetes</taxon>
        <taxon>Kitasatosporales</taxon>
        <taxon>Streptomycetaceae</taxon>
        <taxon>Allostreptomyces</taxon>
    </lineage>
</organism>
<comment type="caution">
    <text evidence="6">The sequence shown here is derived from an EMBL/GenBank/DDBJ whole genome shotgun (WGS) entry which is preliminary data.</text>
</comment>
<dbReference type="GO" id="GO:0008726">
    <property type="term" value="F:alkanesulfonate monooxygenase activity"/>
    <property type="evidence" value="ECO:0007669"/>
    <property type="project" value="TreeGrafter"/>
</dbReference>
<keyword evidence="1" id="KW-0285">Flavoprotein</keyword>
<dbReference type="InterPro" id="IPR050172">
    <property type="entry name" value="SsuD_RutA_monooxygenase"/>
</dbReference>
<dbReference type="SUPFAM" id="SSF51679">
    <property type="entry name" value="Bacterial luciferase-like"/>
    <property type="match status" value="1"/>
</dbReference>